<accession>A0AAE9MLP7</accession>
<proteinExistence type="predicted"/>
<dbReference type="RefSeq" id="WP_156167107.1">
    <property type="nucleotide sequence ID" value="NZ_CANLMG010000012.1"/>
</dbReference>
<reference evidence="1" key="1">
    <citation type="submission" date="2020-04" db="EMBL/GenBank/DDBJ databases">
        <title>Tenacibaculum mesophilum bac2.</title>
        <authorList>
            <person name="Li M."/>
        </authorList>
    </citation>
    <scope>NUCLEOTIDE SEQUENCE</scope>
    <source>
        <strain evidence="1">Bac2</strain>
    </source>
</reference>
<evidence type="ECO:0000313" key="1">
    <source>
        <dbReference type="EMBL" id="UTD15251.1"/>
    </source>
</evidence>
<organism evidence="1 2">
    <name type="scientific">Tenacibaculum mesophilum</name>
    <dbReference type="NCBI Taxonomy" id="104268"/>
    <lineage>
        <taxon>Bacteria</taxon>
        <taxon>Pseudomonadati</taxon>
        <taxon>Bacteroidota</taxon>
        <taxon>Flavobacteriia</taxon>
        <taxon>Flavobacteriales</taxon>
        <taxon>Flavobacteriaceae</taxon>
        <taxon>Tenacibaculum</taxon>
    </lineage>
</organism>
<dbReference type="AlphaFoldDB" id="A0AAE9MLP7"/>
<name>A0AAE9MLP7_9FLAO</name>
<sequence length="595" mass="69961">MRDEYFMKIKNRMLLRSMELWGIKDKRSVDPILDLLLHTFAYEISKLHQQIDVSDKELLDRLSRILVSNKWSLPSPSHALLKAQPEDDTTQLNVSDHFYCSKRRFGEDKLDVFFTPIITKKLINASVKYLGYDDKLLVCENRFGNMEDALYLSEEKKIKDYELWFGVEILDDLLEETNNLSLCFILKDTSLLPFLKTMKVYDVDENEMFLDKEVLINNNKEVHYFEDVISFYEDCFYTLNLNESCRQQKTINELFGEQTDFFIEPEDLDKKLLWFKVKLPEVFSREKLQGIEVSLNTFPVVNRKLEYKQHNFRKNGRILSVLSEGENYFLNIESLSDDKGNSYSNVIENSTESLEGGYSLYFGDIGRFDTRSAKMMLSKTSQTVREEGSAFSAIGYDIIQAYLDDLHEKLDEIDKKIHLEFGEVNANNNKTFLLTYPHKDAFNYEFQYWLTNANHANDINTSYTFNQYRTGKFIDSKIKLKTDTIGGHIRKEEHDKINGLRYGLLTRERIVTREDVKSFINNKIGHFVESLSIKDGVAISKEKKKGLIRTTDIYIKTKRELISEEKQNLFSYYLEKELEKRSISNITYKVFFIKK</sequence>
<dbReference type="EMBL" id="CP050861">
    <property type="protein sequence ID" value="UTD15251.1"/>
    <property type="molecule type" value="Genomic_DNA"/>
</dbReference>
<dbReference type="Proteomes" id="UP001056837">
    <property type="component" value="Chromosome"/>
</dbReference>
<evidence type="ECO:0000313" key="2">
    <source>
        <dbReference type="Proteomes" id="UP001056837"/>
    </source>
</evidence>
<gene>
    <name evidence="1" type="ORF">HER15_07150</name>
</gene>
<protein>
    <submittedName>
        <fullName evidence="1">Uncharacterized protein</fullName>
    </submittedName>
</protein>